<dbReference type="EMBL" id="AMRM01000030">
    <property type="protein sequence ID" value="EKF17067.1"/>
    <property type="molecule type" value="Genomic_DNA"/>
</dbReference>
<comment type="caution">
    <text evidence="1">The sequence shown here is derived from an EMBL/GenBank/DDBJ whole genome shotgun (WGS) entry which is preliminary data.</text>
</comment>
<accession>K2MIT2</accession>
<dbReference type="AlphaFoldDB" id="K2MIT2"/>
<dbReference type="Proteomes" id="UP000006786">
    <property type="component" value="Unassembled WGS sequence"/>
</dbReference>
<name>K2MIT2_9HYPH</name>
<evidence type="ECO:0008006" key="3">
    <source>
        <dbReference type="Google" id="ProtNLM"/>
    </source>
</evidence>
<proteinExistence type="predicted"/>
<dbReference type="InterPro" id="IPR038512">
    <property type="entry name" value="GpU-like_sf"/>
</dbReference>
<dbReference type="PATRIC" id="fig|391937.3.peg.4079"/>
<organism evidence="1 2">
    <name type="scientific">Nitratireductor pacificus pht-3B</name>
    <dbReference type="NCBI Taxonomy" id="391937"/>
    <lineage>
        <taxon>Bacteria</taxon>
        <taxon>Pseudomonadati</taxon>
        <taxon>Pseudomonadota</taxon>
        <taxon>Alphaproteobacteria</taxon>
        <taxon>Hyphomicrobiales</taxon>
        <taxon>Phyllobacteriaceae</taxon>
        <taxon>Nitratireductor</taxon>
    </lineage>
</organism>
<evidence type="ECO:0000313" key="1">
    <source>
        <dbReference type="EMBL" id="EKF17067.1"/>
    </source>
</evidence>
<evidence type="ECO:0000313" key="2">
    <source>
        <dbReference type="Proteomes" id="UP000006786"/>
    </source>
</evidence>
<gene>
    <name evidence="1" type="ORF">NA2_19893</name>
</gene>
<dbReference type="Gene3D" id="3.30.70.1700">
    <property type="entry name" value="Phage minor tail protein U"/>
    <property type="match status" value="1"/>
</dbReference>
<reference evidence="1 2" key="1">
    <citation type="journal article" date="2012" name="J. Bacteriol.">
        <title>Genome Sequence of Nitratireductor pacificus Type Strain pht-3B.</title>
        <authorList>
            <person name="Lai Q."/>
            <person name="Li G."/>
            <person name="Shao Z."/>
        </authorList>
    </citation>
    <scope>NUCLEOTIDE SEQUENCE [LARGE SCALE GENOMIC DNA]</scope>
    <source>
        <strain evidence="2">pht-3B</strain>
    </source>
</reference>
<dbReference type="STRING" id="391937.NA2_19893"/>
<keyword evidence="2" id="KW-1185">Reference proteome</keyword>
<sequence>MLIREQVRTLLAAAAPPGWNVQKGNGRALPEPSVCPCIVVAIPNESVSRGAQRKRREPRLTVSAFIAETVGGDDQCDDASIWIEAALDADPTLGGVCQDCTHVESSVTPYPGGERPIWELSLTYHLRVS</sequence>
<protein>
    <recommendedName>
        <fullName evidence="3">Minor tail protein</fullName>
    </recommendedName>
</protein>
<dbReference type="RefSeq" id="WP_008599063.1">
    <property type="nucleotide sequence ID" value="NZ_AMRM01000030.1"/>
</dbReference>